<keyword evidence="3 7" id="KW-0235">DNA replication</keyword>
<reference evidence="11 12" key="1">
    <citation type="submission" date="2016-04" db="EMBL/GenBank/DDBJ databases">
        <title>Genome sequence of Methanobrevibacter filiformis DSM 11501.</title>
        <authorList>
            <person name="Poehlein A."/>
            <person name="Seedorf H."/>
            <person name="Daniel R."/>
        </authorList>
    </citation>
    <scope>NUCLEOTIDE SEQUENCE [LARGE SCALE GENOMIC DNA]</scope>
    <source>
        <strain evidence="11 12">DSM 11501</strain>
    </source>
</reference>
<comment type="function">
    <text evidence="7">Regulatory subunit of DNA primase, an RNA polymerase that catalyzes the synthesis of short RNA molecules used as primers for DNA polymerase during DNA replication. Stabilizes and modulates the activity of the small subunit, increasing the rate of DNA synthesis, and conferring RNA synthesis capability. The DNA polymerase activity may enable DNA primase to also catalyze primer extension after primer synthesis. May also play a role in DNA repair.</text>
</comment>
<comment type="cofactor">
    <cofactor evidence="7">
        <name>[4Fe-4S] cluster</name>
        <dbReference type="ChEBI" id="CHEBI:49883"/>
    </cofactor>
    <text evidence="7">Binds 1 [4Fe-4S] cluster.</text>
</comment>
<evidence type="ECO:0000256" key="1">
    <source>
        <dbReference type="ARBA" id="ARBA00022485"/>
    </source>
</evidence>
<accession>A0A166CKV3</accession>
<name>A0A166CKV3_9EURY</name>
<evidence type="ECO:0000256" key="2">
    <source>
        <dbReference type="ARBA" id="ARBA00022515"/>
    </source>
</evidence>
<evidence type="ECO:0000256" key="6">
    <source>
        <dbReference type="ARBA" id="ARBA00023014"/>
    </source>
</evidence>
<dbReference type="GO" id="GO:0006269">
    <property type="term" value="P:DNA replication, synthesis of primer"/>
    <property type="evidence" value="ECO:0007669"/>
    <property type="project" value="UniProtKB-UniRule"/>
</dbReference>
<evidence type="ECO:0000256" key="7">
    <source>
        <dbReference type="HAMAP-Rule" id="MF_00701"/>
    </source>
</evidence>
<evidence type="ECO:0000256" key="4">
    <source>
        <dbReference type="ARBA" id="ARBA00022723"/>
    </source>
</evidence>
<evidence type="ECO:0000259" key="10">
    <source>
        <dbReference type="Pfam" id="PF04104"/>
    </source>
</evidence>
<comment type="caution">
    <text evidence="11">The sequence shown here is derived from an EMBL/GenBank/DDBJ whole genome shotgun (WGS) entry which is preliminary data.</text>
</comment>
<feature type="binding site" evidence="7">
    <location>
        <position position="300"/>
    </location>
    <ligand>
        <name>[4Fe-4S] cluster</name>
        <dbReference type="ChEBI" id="CHEBI:49883"/>
    </ligand>
</feature>
<dbReference type="InterPro" id="IPR058560">
    <property type="entry name" value="DNA_primase_C"/>
</dbReference>
<feature type="binding site" evidence="7">
    <location>
        <position position="428"/>
    </location>
    <ligand>
        <name>[4Fe-4S] cluster</name>
        <dbReference type="ChEBI" id="CHEBI:49883"/>
    </ligand>
</feature>
<dbReference type="GO" id="GO:1990077">
    <property type="term" value="C:primosome complex"/>
    <property type="evidence" value="ECO:0007669"/>
    <property type="project" value="UniProtKB-KW"/>
</dbReference>
<keyword evidence="5 7" id="KW-0408">Iron</keyword>
<feature type="region of interest" description="Disordered" evidence="9">
    <location>
        <begin position="448"/>
        <end position="467"/>
    </location>
</feature>
<proteinExistence type="inferred from homology"/>
<feature type="binding site" evidence="7">
    <location>
        <position position="411"/>
    </location>
    <ligand>
        <name>[4Fe-4S] cluster</name>
        <dbReference type="ChEBI" id="CHEBI:49883"/>
    </ligand>
</feature>
<keyword evidence="2 7" id="KW-0639">Primosome</keyword>
<feature type="binding site" evidence="7">
    <location>
        <position position="422"/>
    </location>
    <ligand>
        <name>[4Fe-4S] cluster</name>
        <dbReference type="ChEBI" id="CHEBI:49883"/>
    </ligand>
</feature>
<feature type="coiled-coil region" evidence="8">
    <location>
        <begin position="251"/>
        <end position="278"/>
    </location>
</feature>
<evidence type="ECO:0000256" key="9">
    <source>
        <dbReference type="SAM" id="MobiDB-lite"/>
    </source>
</evidence>
<dbReference type="HAMAP" id="MF_00701">
    <property type="entry name" value="DNA_primase_lrg_arc"/>
    <property type="match status" value="1"/>
</dbReference>
<keyword evidence="1 7" id="KW-0004">4Fe-4S</keyword>
<dbReference type="Pfam" id="PF04104">
    <property type="entry name" value="DNA_primase_lrg"/>
    <property type="match status" value="1"/>
</dbReference>
<dbReference type="EMBL" id="LWMT01000108">
    <property type="protein sequence ID" value="KZX15127.1"/>
    <property type="molecule type" value="Genomic_DNA"/>
</dbReference>
<feature type="domain" description="DNA primase large subunit C-terminal" evidence="10">
    <location>
        <begin position="291"/>
        <end position="415"/>
    </location>
</feature>
<dbReference type="InterPro" id="IPR023642">
    <property type="entry name" value="DNA_primase_lsu_PriL"/>
</dbReference>
<sequence length="467" mass="54550">MNQTEIREGFLNPLSSDGQRILHENIDLNSIFDENEKLIEIINRVGHGIMDDDSKIPKSLGELAIKRIEWYFREKNDKKFKINEYSYFFNEDIYENDVVCFHLLAQAIAQQYNTNSREARLFFESQKRIIEERLNRMNTEFRNYIVDNTLDELLNNITTLKWTDLINLISSKKISLEDLLLSGGEIILNEDDFRETFYTEIEDWQERRIESVYNELVGYKVKELILTQIIVQNTEEYLKNIKEKLAIIDIHPKIKKLSEELEKQLKKLTEKYSEFYGSGSGFSNEFDKAEKLMKEAFPPCVLKTIEGVKSGNRNDAIVLFLTSFISYSRLYPQVFKNNENISISDVDPNLDITFNEILPIINEAAENAVPPLFEDQPQEKINIVSKLGFGMHSEPKLENEGETKWYTPMSCEKIKIHLGNLCHPNKACKKIGNPLSYYSMRKWQLKKDGKLNNTSKDSSKKKDKKNK</sequence>
<keyword evidence="8" id="KW-0175">Coiled coil</keyword>
<comment type="similarity">
    <text evidence="7">Belongs to the eukaryotic-type primase large subunit family.</text>
</comment>
<evidence type="ECO:0000256" key="5">
    <source>
        <dbReference type="ARBA" id="ARBA00023004"/>
    </source>
</evidence>
<organism evidence="11 12">
    <name type="scientific">Methanobrevibacter filiformis</name>
    <dbReference type="NCBI Taxonomy" id="55758"/>
    <lineage>
        <taxon>Archaea</taxon>
        <taxon>Methanobacteriati</taxon>
        <taxon>Methanobacteriota</taxon>
        <taxon>Methanomada group</taxon>
        <taxon>Methanobacteria</taxon>
        <taxon>Methanobacteriales</taxon>
        <taxon>Methanobacteriaceae</taxon>
        <taxon>Methanobrevibacter</taxon>
    </lineage>
</organism>
<dbReference type="PATRIC" id="fig|55758.3.peg.812"/>
<dbReference type="GO" id="GO:0046872">
    <property type="term" value="F:metal ion binding"/>
    <property type="evidence" value="ECO:0007669"/>
    <property type="project" value="UniProtKB-KW"/>
</dbReference>
<protein>
    <recommendedName>
        <fullName evidence="7">DNA primase large subunit PriL</fullName>
    </recommendedName>
</protein>
<keyword evidence="4 7" id="KW-0479">Metal-binding</keyword>
<dbReference type="Proteomes" id="UP000077066">
    <property type="component" value="Unassembled WGS sequence"/>
</dbReference>
<evidence type="ECO:0000256" key="3">
    <source>
        <dbReference type="ARBA" id="ARBA00022705"/>
    </source>
</evidence>
<dbReference type="AlphaFoldDB" id="A0A166CKV3"/>
<comment type="subunit">
    <text evidence="7">Heterodimer of a small subunit (PriS) and a large subunit (PriL).</text>
</comment>
<dbReference type="CDD" id="cd06560">
    <property type="entry name" value="PriL"/>
    <property type="match status" value="1"/>
</dbReference>
<evidence type="ECO:0000313" key="12">
    <source>
        <dbReference type="Proteomes" id="UP000077066"/>
    </source>
</evidence>
<dbReference type="GO" id="GO:0003899">
    <property type="term" value="F:DNA-directed RNA polymerase activity"/>
    <property type="evidence" value="ECO:0007669"/>
    <property type="project" value="InterPro"/>
</dbReference>
<dbReference type="GO" id="GO:0051539">
    <property type="term" value="F:4 iron, 4 sulfur cluster binding"/>
    <property type="evidence" value="ECO:0007669"/>
    <property type="project" value="UniProtKB-UniRule"/>
</dbReference>
<dbReference type="RefSeq" id="WP_245637447.1">
    <property type="nucleotide sequence ID" value="NZ_LWMT01000108.1"/>
</dbReference>
<keyword evidence="12" id="KW-1185">Reference proteome</keyword>
<dbReference type="STRING" id="55758.MBFIL_07280"/>
<evidence type="ECO:0000256" key="8">
    <source>
        <dbReference type="SAM" id="Coils"/>
    </source>
</evidence>
<gene>
    <name evidence="7" type="primary">priL</name>
    <name evidence="11" type="ORF">MBFIL_07280</name>
</gene>
<evidence type="ECO:0000313" key="11">
    <source>
        <dbReference type="EMBL" id="KZX15127.1"/>
    </source>
</evidence>
<keyword evidence="6 7" id="KW-0411">Iron-sulfur</keyword>